<keyword evidence="5 7" id="KW-1133">Transmembrane helix</keyword>
<feature type="transmembrane region" description="Helical" evidence="7">
    <location>
        <begin position="334"/>
        <end position="353"/>
    </location>
</feature>
<evidence type="ECO:0000313" key="9">
    <source>
        <dbReference type="EMBL" id="CUK25169.1"/>
    </source>
</evidence>
<evidence type="ECO:0000256" key="7">
    <source>
        <dbReference type="SAM" id="Phobius"/>
    </source>
</evidence>
<dbReference type="EMBL" id="CYUE01000008">
    <property type="protein sequence ID" value="CUK25169.1"/>
    <property type="molecule type" value="Genomic_DNA"/>
</dbReference>
<dbReference type="PANTHER" id="PTHR23517:SF13">
    <property type="entry name" value="MAJOR FACILITATOR SUPERFAMILY MFS_1"/>
    <property type="match status" value="1"/>
</dbReference>
<evidence type="ECO:0000256" key="5">
    <source>
        <dbReference type="ARBA" id="ARBA00022989"/>
    </source>
</evidence>
<keyword evidence="2" id="KW-0813">Transport</keyword>
<feature type="transmembrane region" description="Helical" evidence="7">
    <location>
        <begin position="140"/>
        <end position="163"/>
    </location>
</feature>
<accession>A0A0P1ITH9</accession>
<gene>
    <name evidence="9" type="primary">tetA_1</name>
    <name evidence="9" type="ORF">TA5114_00959</name>
</gene>
<dbReference type="Proteomes" id="UP000051184">
    <property type="component" value="Unassembled WGS sequence"/>
</dbReference>
<dbReference type="SUPFAM" id="SSF103473">
    <property type="entry name" value="MFS general substrate transporter"/>
    <property type="match status" value="1"/>
</dbReference>
<evidence type="ECO:0000256" key="1">
    <source>
        <dbReference type="ARBA" id="ARBA00004651"/>
    </source>
</evidence>
<dbReference type="GO" id="GO:0005886">
    <property type="term" value="C:plasma membrane"/>
    <property type="evidence" value="ECO:0007669"/>
    <property type="project" value="UniProtKB-SubCell"/>
</dbReference>
<feature type="transmembrane region" description="Helical" evidence="7">
    <location>
        <begin position="208"/>
        <end position="229"/>
    </location>
</feature>
<feature type="transmembrane region" description="Helical" evidence="7">
    <location>
        <begin position="273"/>
        <end position="295"/>
    </location>
</feature>
<dbReference type="Gene3D" id="1.20.1250.20">
    <property type="entry name" value="MFS general substrate transporter like domains"/>
    <property type="match status" value="1"/>
</dbReference>
<dbReference type="AlphaFoldDB" id="A0A0P1ITH9"/>
<dbReference type="PROSITE" id="PS50850">
    <property type="entry name" value="MFS"/>
    <property type="match status" value="1"/>
</dbReference>
<dbReference type="GO" id="GO:0022857">
    <property type="term" value="F:transmembrane transporter activity"/>
    <property type="evidence" value="ECO:0007669"/>
    <property type="project" value="InterPro"/>
</dbReference>
<feature type="transmembrane region" description="Helical" evidence="7">
    <location>
        <begin position="106"/>
        <end position="128"/>
    </location>
</feature>
<feature type="transmembrane region" description="Helical" evidence="7">
    <location>
        <begin position="301"/>
        <end position="327"/>
    </location>
</feature>
<dbReference type="Pfam" id="PF07690">
    <property type="entry name" value="MFS_1"/>
    <property type="match status" value="1"/>
</dbReference>
<dbReference type="InterPro" id="IPR036259">
    <property type="entry name" value="MFS_trans_sf"/>
</dbReference>
<protein>
    <submittedName>
        <fullName evidence="9">Metal-tetracycline/H(+) antiporter</fullName>
    </submittedName>
</protein>
<evidence type="ECO:0000313" key="10">
    <source>
        <dbReference type="Proteomes" id="UP000051184"/>
    </source>
</evidence>
<feature type="transmembrane region" description="Helical" evidence="7">
    <location>
        <begin position="82"/>
        <end position="100"/>
    </location>
</feature>
<dbReference type="RefSeq" id="WP_058314171.1">
    <property type="nucleotide sequence ID" value="NZ_CYTO01000001.1"/>
</dbReference>
<feature type="transmembrane region" description="Helical" evidence="7">
    <location>
        <begin position="169"/>
        <end position="187"/>
    </location>
</feature>
<feature type="transmembrane region" description="Helical" evidence="7">
    <location>
        <begin position="365"/>
        <end position="384"/>
    </location>
</feature>
<feature type="domain" description="Major facilitator superfamily (MFS) profile" evidence="8">
    <location>
        <begin position="13"/>
        <end position="389"/>
    </location>
</feature>
<dbReference type="InterPro" id="IPR020846">
    <property type="entry name" value="MFS_dom"/>
</dbReference>
<keyword evidence="3" id="KW-1003">Cell membrane</keyword>
<sequence length="394" mass="41839">MTNDGFSTKAFNPAPGLLLAATLLVMAAPTVSPALPGLAEKFKDTPYVDLITRYLVAAPSLMALLFAPFAGALSDRIGHGRVLRIGVLIFGISGIAGLFLQRLDMILLSRFFVGVGLAMAMTSQNALIGQYYQGNARQQFLGWQVSARNFSGLFFVLFAGYLAVASPHYPFAVYGLTFLFIPFIWRASKGSSLVPPIKQRRPRLSSPWLFPVYWLCILQIITLALFFIMPSQIPFALRDRGFTDPTLTGHTIGTLMIAGAVAGALYGKTVTRFGVILTIAIGFACFAAGFATLLAQGLAPVFIGPALISAGYALLMASNAGIALSLAPQEHRGFVMGLSSSAIFFGQSLSPLISTPIIKIAGFPFLFSAAGVVSLAGAAIAVFWPKRQPASAAN</sequence>
<proteinExistence type="predicted"/>
<comment type="subcellular location">
    <subcellularLocation>
        <location evidence="1">Cell membrane</location>
        <topology evidence="1">Multi-pass membrane protein</topology>
    </subcellularLocation>
</comment>
<organism evidence="9 10">
    <name type="scientific">Cognatishimia activa</name>
    <dbReference type="NCBI Taxonomy" id="1715691"/>
    <lineage>
        <taxon>Bacteria</taxon>
        <taxon>Pseudomonadati</taxon>
        <taxon>Pseudomonadota</taxon>
        <taxon>Alphaproteobacteria</taxon>
        <taxon>Rhodobacterales</taxon>
        <taxon>Paracoccaceae</taxon>
        <taxon>Cognatishimia</taxon>
    </lineage>
</organism>
<feature type="transmembrane region" description="Helical" evidence="7">
    <location>
        <begin position="249"/>
        <end position="266"/>
    </location>
</feature>
<dbReference type="PANTHER" id="PTHR23517">
    <property type="entry name" value="RESISTANCE PROTEIN MDTM, PUTATIVE-RELATED-RELATED"/>
    <property type="match status" value="1"/>
</dbReference>
<keyword evidence="10" id="KW-1185">Reference proteome</keyword>
<evidence type="ECO:0000256" key="3">
    <source>
        <dbReference type="ARBA" id="ARBA00022475"/>
    </source>
</evidence>
<dbReference type="CDD" id="cd17473">
    <property type="entry name" value="MFS_arabinose_efflux_permease_like"/>
    <property type="match status" value="1"/>
</dbReference>
<feature type="transmembrane region" description="Helical" evidence="7">
    <location>
        <begin position="50"/>
        <end position="70"/>
    </location>
</feature>
<keyword evidence="4 7" id="KW-0812">Transmembrane</keyword>
<evidence type="ECO:0000259" key="8">
    <source>
        <dbReference type="PROSITE" id="PS50850"/>
    </source>
</evidence>
<keyword evidence="6 7" id="KW-0472">Membrane</keyword>
<dbReference type="STRING" id="1715691.TA5113_00020"/>
<dbReference type="InterPro" id="IPR011701">
    <property type="entry name" value="MFS"/>
</dbReference>
<evidence type="ECO:0000256" key="6">
    <source>
        <dbReference type="ARBA" id="ARBA00023136"/>
    </source>
</evidence>
<dbReference type="InterPro" id="IPR050171">
    <property type="entry name" value="MFS_Transporters"/>
</dbReference>
<name>A0A0P1ITH9_9RHOB</name>
<dbReference type="OrthoDB" id="9812221at2"/>
<reference evidence="10" key="1">
    <citation type="submission" date="2015-09" db="EMBL/GenBank/DDBJ databases">
        <authorList>
            <person name="Rodrigo-Torres Lidia"/>
            <person name="Arahal R.David."/>
        </authorList>
    </citation>
    <scope>NUCLEOTIDE SEQUENCE [LARGE SCALE GENOMIC DNA]</scope>
    <source>
        <strain evidence="10">CECT 5114</strain>
    </source>
</reference>
<evidence type="ECO:0000256" key="4">
    <source>
        <dbReference type="ARBA" id="ARBA00022692"/>
    </source>
</evidence>
<evidence type="ECO:0000256" key="2">
    <source>
        <dbReference type="ARBA" id="ARBA00022448"/>
    </source>
</evidence>